<proteinExistence type="predicted"/>
<evidence type="ECO:0000313" key="4">
    <source>
        <dbReference type="EMBL" id="OUM86228.1"/>
    </source>
</evidence>
<evidence type="ECO:0000259" key="2">
    <source>
        <dbReference type="Pfam" id="PF01476"/>
    </source>
</evidence>
<name>A0A1Y3PM93_9BACI</name>
<feature type="compositionally biased region" description="Acidic residues" evidence="1">
    <location>
        <begin position="262"/>
        <end position="274"/>
    </location>
</feature>
<dbReference type="SUPFAM" id="SSF54106">
    <property type="entry name" value="LysM domain"/>
    <property type="match status" value="1"/>
</dbReference>
<accession>A0A1Y3PM93</accession>
<comment type="caution">
    <text evidence="4">The sequence shown here is derived from an EMBL/GenBank/DDBJ whole genome shotgun (WGS) entry which is preliminary data.</text>
</comment>
<feature type="compositionally biased region" description="Acidic residues" evidence="1">
    <location>
        <begin position="282"/>
        <end position="295"/>
    </location>
</feature>
<organism evidence="4 5">
    <name type="scientific">Bacillus thermozeamaize</name>
    <dbReference type="NCBI Taxonomy" id="230954"/>
    <lineage>
        <taxon>Bacteria</taxon>
        <taxon>Bacillati</taxon>
        <taxon>Bacillota</taxon>
        <taxon>Bacilli</taxon>
        <taxon>Bacillales</taxon>
        <taxon>Bacillaceae</taxon>
        <taxon>Bacillus</taxon>
    </lineage>
</organism>
<dbReference type="Proteomes" id="UP000196475">
    <property type="component" value="Unassembled WGS sequence"/>
</dbReference>
<dbReference type="InterPro" id="IPR018392">
    <property type="entry name" value="LysM"/>
</dbReference>
<dbReference type="Pfam" id="PF20918">
    <property type="entry name" value="SPOCS_spoVID-N"/>
    <property type="match status" value="1"/>
</dbReference>
<evidence type="ECO:0000313" key="5">
    <source>
        <dbReference type="Proteomes" id="UP000196475"/>
    </source>
</evidence>
<feature type="region of interest" description="Disordered" evidence="1">
    <location>
        <begin position="357"/>
        <end position="384"/>
    </location>
</feature>
<dbReference type="AlphaFoldDB" id="A0A1Y3PM93"/>
<feature type="region of interest" description="Disordered" evidence="1">
    <location>
        <begin position="189"/>
        <end position="305"/>
    </location>
</feature>
<protein>
    <recommendedName>
        <fullName evidence="6">LysM domain-containing protein</fullName>
    </recommendedName>
</protein>
<evidence type="ECO:0008006" key="6">
    <source>
        <dbReference type="Google" id="ProtNLM"/>
    </source>
</evidence>
<feature type="domain" description="Stage VI sporulation protein D N-terminal" evidence="3">
    <location>
        <begin position="9"/>
        <end position="139"/>
    </location>
</feature>
<dbReference type="Pfam" id="PF01476">
    <property type="entry name" value="LysM"/>
    <property type="match status" value="1"/>
</dbReference>
<reference evidence="5" key="1">
    <citation type="submission" date="2016-06" db="EMBL/GenBank/DDBJ databases">
        <authorList>
            <person name="Nascimento L."/>
            <person name="Pereira R.V."/>
            <person name="Martins L.F."/>
            <person name="Quaggio R.B."/>
            <person name="Silva A.M."/>
            <person name="Setubal J.C."/>
        </authorList>
    </citation>
    <scope>NUCLEOTIDE SEQUENCE [LARGE SCALE GENOMIC DNA]</scope>
</reference>
<gene>
    <name evidence="4" type="ORF">BAA01_06220</name>
</gene>
<dbReference type="InterPro" id="IPR048862">
    <property type="entry name" value="SPOCS_spoVID_N"/>
</dbReference>
<feature type="compositionally biased region" description="Basic and acidic residues" evidence="1">
    <location>
        <begin position="228"/>
        <end position="256"/>
    </location>
</feature>
<evidence type="ECO:0000256" key="1">
    <source>
        <dbReference type="SAM" id="MobiDB-lite"/>
    </source>
</evidence>
<sequence>MSEQSPVLRLDFHERLTLELFKGRVEEILNLELVPDVEVASEETQITLRGQMVVRGIYLAESLPLTAYELEQDRPQDEEQVERTSEPYPFVYHIPLEIVLPRERVPEPEKLRLVVTQMDFEMIPPNDLEVLAELAVEGVFERPPASQPARTEEAAETLRFTERLKPPDEWAYQPPDEWAVEVVAGRVTREDGQEADGKQQEIETDQQEAETEREGLAEEDEFLLVARPKTEQAENKEEHATAPEKEAELAAQKDAEPWPNPDADEEGETGEADAQEAVQMGEAEDLEAEDLGETEEPLRVTVSAKRLQDQPKLSSLLEGMLGKSVFQAPDEAGEQHAIEEETVDFLSDDESFSPVLEADEPEDPAWPTVSGPGDSEAFHEELHEDELEDRLEEQAVPTVSDYLSPILQGKEERFASIRVYRVKESERLEDVAMQFDVNLEELMRMNRLTHATFLEEGNLLMIPLKKDT</sequence>
<dbReference type="InterPro" id="IPR036779">
    <property type="entry name" value="LysM_dom_sf"/>
</dbReference>
<feature type="compositionally biased region" description="Basic and acidic residues" evidence="1">
    <location>
        <begin position="189"/>
        <end position="201"/>
    </location>
</feature>
<dbReference type="Gene3D" id="3.10.350.10">
    <property type="entry name" value="LysM domain"/>
    <property type="match status" value="1"/>
</dbReference>
<feature type="domain" description="LysM" evidence="2">
    <location>
        <begin position="420"/>
        <end position="463"/>
    </location>
</feature>
<dbReference type="EMBL" id="LZRT01000093">
    <property type="protein sequence ID" value="OUM86228.1"/>
    <property type="molecule type" value="Genomic_DNA"/>
</dbReference>
<evidence type="ECO:0000259" key="3">
    <source>
        <dbReference type="Pfam" id="PF20918"/>
    </source>
</evidence>